<proteinExistence type="predicted"/>
<evidence type="ECO:0000313" key="2">
    <source>
        <dbReference type="Proteomes" id="UP001085076"/>
    </source>
</evidence>
<evidence type="ECO:0000313" key="1">
    <source>
        <dbReference type="EMBL" id="KAJ0986045.1"/>
    </source>
</evidence>
<protein>
    <recommendedName>
        <fullName evidence="3">DUF4378 domain-containing protein</fullName>
    </recommendedName>
</protein>
<name>A0A9D5D617_9LILI</name>
<reference evidence="1" key="2">
    <citation type="journal article" date="2022" name="Hortic Res">
        <title>The genome of Dioscorea zingiberensis sheds light on the biosynthesis, origin and evolution of the medicinally important diosgenin saponins.</title>
        <authorList>
            <person name="Li Y."/>
            <person name="Tan C."/>
            <person name="Li Z."/>
            <person name="Guo J."/>
            <person name="Li S."/>
            <person name="Chen X."/>
            <person name="Wang C."/>
            <person name="Dai X."/>
            <person name="Yang H."/>
            <person name="Song W."/>
            <person name="Hou L."/>
            <person name="Xu J."/>
            <person name="Tong Z."/>
            <person name="Xu A."/>
            <person name="Yuan X."/>
            <person name="Wang W."/>
            <person name="Yang Q."/>
            <person name="Chen L."/>
            <person name="Sun Z."/>
            <person name="Wang K."/>
            <person name="Pan B."/>
            <person name="Chen J."/>
            <person name="Bao Y."/>
            <person name="Liu F."/>
            <person name="Qi X."/>
            <person name="Gang D.R."/>
            <person name="Wen J."/>
            <person name="Li J."/>
        </authorList>
    </citation>
    <scope>NUCLEOTIDE SEQUENCE</scope>
    <source>
        <strain evidence="1">Dzin_1.0</strain>
    </source>
</reference>
<dbReference type="AlphaFoldDB" id="A0A9D5D617"/>
<sequence>MGSCFEFIEVMQRTFCGFLLKNSKKHSLLSSESSLQQEINVDVWQDNKRHSFTQIEKLVENIIVEIEKLNGYHLVDCSDGTCPKLERDLSLSDMWSICLEKWTCFEDEEQIVSQVVDYILFELVEEVLLFMLFK</sequence>
<organism evidence="1 2">
    <name type="scientific">Dioscorea zingiberensis</name>
    <dbReference type="NCBI Taxonomy" id="325984"/>
    <lineage>
        <taxon>Eukaryota</taxon>
        <taxon>Viridiplantae</taxon>
        <taxon>Streptophyta</taxon>
        <taxon>Embryophyta</taxon>
        <taxon>Tracheophyta</taxon>
        <taxon>Spermatophyta</taxon>
        <taxon>Magnoliopsida</taxon>
        <taxon>Liliopsida</taxon>
        <taxon>Dioscoreales</taxon>
        <taxon>Dioscoreaceae</taxon>
        <taxon>Dioscorea</taxon>
    </lineage>
</organism>
<evidence type="ECO:0008006" key="3">
    <source>
        <dbReference type="Google" id="ProtNLM"/>
    </source>
</evidence>
<comment type="caution">
    <text evidence="1">The sequence shown here is derived from an EMBL/GenBank/DDBJ whole genome shotgun (WGS) entry which is preliminary data.</text>
</comment>
<reference evidence="1" key="1">
    <citation type="submission" date="2021-03" db="EMBL/GenBank/DDBJ databases">
        <authorList>
            <person name="Li Z."/>
            <person name="Yang C."/>
        </authorList>
    </citation>
    <scope>NUCLEOTIDE SEQUENCE</scope>
    <source>
        <strain evidence="1">Dzin_1.0</strain>
        <tissue evidence="1">Leaf</tissue>
    </source>
</reference>
<accession>A0A9D5D617</accession>
<dbReference type="Proteomes" id="UP001085076">
    <property type="component" value="Miscellaneous, Linkage group lg01"/>
</dbReference>
<dbReference type="EMBL" id="JAGGNH010000001">
    <property type="protein sequence ID" value="KAJ0986045.1"/>
    <property type="molecule type" value="Genomic_DNA"/>
</dbReference>
<keyword evidence="2" id="KW-1185">Reference proteome</keyword>
<gene>
    <name evidence="1" type="ORF">J5N97_004401</name>
</gene>